<sequence length="69" mass="7924">MIISKLSEYGLIIWGTPHGNPDSNDNLKTNKEIIDWIPAFAGMTQISEWELKKMAFKNSSHFKFIGVHF</sequence>
<reference evidence="2" key="1">
    <citation type="submission" date="2017-09" db="EMBL/GenBank/DDBJ databases">
        <title>Depth-based differentiation of microbial function through sediment-hosted aquifers and enrichment of novel symbionts in the deep terrestrial subsurface.</title>
        <authorList>
            <person name="Probst A.J."/>
            <person name="Ladd B."/>
            <person name="Jarett J.K."/>
            <person name="Geller-Mcgrath D.E."/>
            <person name="Sieber C.M.K."/>
            <person name="Emerson J.B."/>
            <person name="Anantharaman K."/>
            <person name="Thomas B.C."/>
            <person name="Malmstrom R."/>
            <person name="Stieglmeier M."/>
            <person name="Klingl A."/>
            <person name="Woyke T."/>
            <person name="Ryan C.M."/>
            <person name="Banfield J.F."/>
        </authorList>
    </citation>
    <scope>NUCLEOTIDE SEQUENCE [LARGE SCALE GENOMIC DNA]</scope>
</reference>
<proteinExistence type="predicted"/>
<comment type="caution">
    <text evidence="1">The sequence shown here is derived from an EMBL/GenBank/DDBJ whole genome shotgun (WGS) entry which is preliminary data.</text>
</comment>
<dbReference type="EMBL" id="PFEV01000002">
    <property type="protein sequence ID" value="PIV71342.1"/>
    <property type="molecule type" value="Genomic_DNA"/>
</dbReference>
<gene>
    <name evidence="1" type="ORF">COW57_00050</name>
</gene>
<dbReference type="AlphaFoldDB" id="A0A2M7EL94"/>
<protein>
    <submittedName>
        <fullName evidence="1">Uncharacterized protein</fullName>
    </submittedName>
</protein>
<organism evidence="1 2">
    <name type="scientific">Candidatus Roizmanbacteria bacterium CG17_big_fil_post_rev_8_21_14_2_50_39_7</name>
    <dbReference type="NCBI Taxonomy" id="1974858"/>
    <lineage>
        <taxon>Bacteria</taxon>
        <taxon>Candidatus Roizmaniibacteriota</taxon>
    </lineage>
</organism>
<dbReference type="Proteomes" id="UP000228762">
    <property type="component" value="Unassembled WGS sequence"/>
</dbReference>
<evidence type="ECO:0000313" key="2">
    <source>
        <dbReference type="Proteomes" id="UP000228762"/>
    </source>
</evidence>
<name>A0A2M7EL94_9BACT</name>
<accession>A0A2M7EL94</accession>
<evidence type="ECO:0000313" key="1">
    <source>
        <dbReference type="EMBL" id="PIV71342.1"/>
    </source>
</evidence>